<evidence type="ECO:0000256" key="7">
    <source>
        <dbReference type="SAM" id="MobiDB-lite"/>
    </source>
</evidence>
<organism evidence="8 9">
    <name type="scientific">Phyllobacterium trifolii</name>
    <dbReference type="NCBI Taxonomy" id="300193"/>
    <lineage>
        <taxon>Bacteria</taxon>
        <taxon>Pseudomonadati</taxon>
        <taxon>Pseudomonadota</taxon>
        <taxon>Alphaproteobacteria</taxon>
        <taxon>Hyphomicrobiales</taxon>
        <taxon>Phyllobacteriaceae</taxon>
        <taxon>Phyllobacterium</taxon>
    </lineage>
</organism>
<keyword evidence="2 8" id="KW-0255">Endonuclease</keyword>
<name>A0A839UMF3_9HYPH</name>
<dbReference type="EMBL" id="JACHXN010000042">
    <property type="protein sequence ID" value="MBB3149771.1"/>
    <property type="molecule type" value="Genomic_DNA"/>
</dbReference>
<comment type="similarity">
    <text evidence="6">Belongs to the Vsr family.</text>
</comment>
<dbReference type="Gene3D" id="3.40.960.10">
    <property type="entry name" value="VSR Endonuclease"/>
    <property type="match status" value="1"/>
</dbReference>
<dbReference type="SUPFAM" id="SSF52980">
    <property type="entry name" value="Restriction endonuclease-like"/>
    <property type="match status" value="1"/>
</dbReference>
<feature type="compositionally biased region" description="Basic and acidic residues" evidence="7">
    <location>
        <begin position="170"/>
        <end position="185"/>
    </location>
</feature>
<dbReference type="GO" id="GO:0006298">
    <property type="term" value="P:mismatch repair"/>
    <property type="evidence" value="ECO:0007669"/>
    <property type="project" value="InterPro"/>
</dbReference>
<evidence type="ECO:0000313" key="9">
    <source>
        <dbReference type="Proteomes" id="UP000554520"/>
    </source>
</evidence>
<keyword evidence="4 8" id="KW-0378">Hydrolase</keyword>
<keyword evidence="3" id="KW-0227">DNA damage</keyword>
<keyword evidence="1" id="KW-0540">Nuclease</keyword>
<dbReference type="InterPro" id="IPR011335">
    <property type="entry name" value="Restrct_endonuc-II-like"/>
</dbReference>
<dbReference type="NCBIfam" id="TIGR00632">
    <property type="entry name" value="vsr"/>
    <property type="match status" value="1"/>
</dbReference>
<dbReference type="AlphaFoldDB" id="A0A839UMF3"/>
<dbReference type="RefSeq" id="WP_183665651.1">
    <property type="nucleotide sequence ID" value="NZ_JACHXN010000042.1"/>
</dbReference>
<sequence length="193" mass="22034">MDKLTPQRRSANMARIRSKNTRPELFIRRLLHSLGYRFRIHRSFLPGTPDIVFSKKKCVIFIHGCFWHQHSDPLCKNSTVPKSRQQFWESKLNRNKERDAEHLEQILSLGWSALTVWECELGDVVSLTKRLITFLGPCRHVRSSVANATRLLQASGGLPPGLVVTGANGMDDRNAGSRSERDHPKWIPKAARS</sequence>
<keyword evidence="9" id="KW-1185">Reference proteome</keyword>
<dbReference type="InterPro" id="IPR004603">
    <property type="entry name" value="DNA_mismatch_endonuc_vsr"/>
</dbReference>
<evidence type="ECO:0000313" key="8">
    <source>
        <dbReference type="EMBL" id="MBB3149771.1"/>
    </source>
</evidence>
<proteinExistence type="inferred from homology"/>
<reference evidence="8 9" key="1">
    <citation type="submission" date="2020-08" db="EMBL/GenBank/DDBJ databases">
        <title>Genomic Encyclopedia of Type Strains, Phase III (KMG-III): the genomes of soil and plant-associated and newly described type strains.</title>
        <authorList>
            <person name="Whitman W."/>
        </authorList>
    </citation>
    <scope>NUCLEOTIDE SEQUENCE [LARGE SCALE GENOMIC DNA]</scope>
    <source>
        <strain evidence="8 9">CECT 7015</strain>
    </source>
</reference>
<evidence type="ECO:0000256" key="3">
    <source>
        <dbReference type="ARBA" id="ARBA00022763"/>
    </source>
</evidence>
<evidence type="ECO:0000256" key="1">
    <source>
        <dbReference type="ARBA" id="ARBA00022722"/>
    </source>
</evidence>
<evidence type="ECO:0000256" key="5">
    <source>
        <dbReference type="ARBA" id="ARBA00023204"/>
    </source>
</evidence>
<evidence type="ECO:0000256" key="6">
    <source>
        <dbReference type="ARBA" id="ARBA00029466"/>
    </source>
</evidence>
<dbReference type="Proteomes" id="UP000554520">
    <property type="component" value="Unassembled WGS sequence"/>
</dbReference>
<keyword evidence="5" id="KW-0234">DNA repair</keyword>
<evidence type="ECO:0000256" key="2">
    <source>
        <dbReference type="ARBA" id="ARBA00022759"/>
    </source>
</evidence>
<feature type="region of interest" description="Disordered" evidence="7">
    <location>
        <begin position="167"/>
        <end position="193"/>
    </location>
</feature>
<dbReference type="CDD" id="cd00221">
    <property type="entry name" value="Vsr"/>
    <property type="match status" value="1"/>
</dbReference>
<dbReference type="Pfam" id="PF03852">
    <property type="entry name" value="Vsr"/>
    <property type="match status" value="1"/>
</dbReference>
<dbReference type="EC" id="3.1.-.-" evidence="8"/>
<gene>
    <name evidence="8" type="ORF">FHS21_006225</name>
</gene>
<evidence type="ECO:0000256" key="4">
    <source>
        <dbReference type="ARBA" id="ARBA00022801"/>
    </source>
</evidence>
<dbReference type="GO" id="GO:0016787">
    <property type="term" value="F:hydrolase activity"/>
    <property type="evidence" value="ECO:0007669"/>
    <property type="project" value="UniProtKB-KW"/>
</dbReference>
<comment type="caution">
    <text evidence="8">The sequence shown here is derived from an EMBL/GenBank/DDBJ whole genome shotgun (WGS) entry which is preliminary data.</text>
</comment>
<accession>A0A839UMF3</accession>
<protein>
    <submittedName>
        <fullName evidence="8">DNA mismatch endonuclease (Patch repair protein)</fullName>
        <ecNumber evidence="8">3.1.-.-</ecNumber>
    </submittedName>
</protein>
<dbReference type="GO" id="GO:0004519">
    <property type="term" value="F:endonuclease activity"/>
    <property type="evidence" value="ECO:0007669"/>
    <property type="project" value="UniProtKB-KW"/>
</dbReference>